<comment type="caution">
    <text evidence="1">The sequence shown here is derived from an EMBL/GenBank/DDBJ whole genome shotgun (WGS) entry which is preliminary data.</text>
</comment>
<sequence>TIFIKVGGTLDKPVFSYDAKSNMLQMKEQISRDKKDIMKAMDKDLNLNMEQRKEDKKNWERQEKGEFLIEWEEKNDTVKTEKHFEDSDISVEWE</sequence>
<reference evidence="1" key="1">
    <citation type="journal article" date="2021" name="PeerJ">
        <title>Extensive microbial diversity within the chicken gut microbiome revealed by metagenomics and culture.</title>
        <authorList>
            <person name="Gilroy R."/>
            <person name="Ravi A."/>
            <person name="Getino M."/>
            <person name="Pursley I."/>
            <person name="Horton D.L."/>
            <person name="Alikhan N.F."/>
            <person name="Baker D."/>
            <person name="Gharbi K."/>
            <person name="Hall N."/>
            <person name="Watson M."/>
            <person name="Adriaenssens E.M."/>
            <person name="Foster-Nyarko E."/>
            <person name="Jarju S."/>
            <person name="Secka A."/>
            <person name="Antonio M."/>
            <person name="Oren A."/>
            <person name="Chaudhuri R.R."/>
            <person name="La Ragione R."/>
            <person name="Hildebrand F."/>
            <person name="Pallen M.J."/>
        </authorList>
    </citation>
    <scope>NUCLEOTIDE SEQUENCE</scope>
    <source>
        <strain evidence="1">Gambia16-930</strain>
    </source>
</reference>
<organism evidence="1 2">
    <name type="scientific">Candidatus Onthomorpha intestinigallinarum</name>
    <dbReference type="NCBI Taxonomy" id="2840880"/>
    <lineage>
        <taxon>Bacteria</taxon>
        <taxon>Pseudomonadati</taxon>
        <taxon>Bacteroidota</taxon>
        <taxon>Bacteroidia</taxon>
        <taxon>Bacteroidales</taxon>
        <taxon>Candidatus Onthomorpha</taxon>
    </lineage>
</organism>
<evidence type="ECO:0000313" key="1">
    <source>
        <dbReference type="EMBL" id="HIW87808.1"/>
    </source>
</evidence>
<name>A0A9D1UHQ7_9BACT</name>
<gene>
    <name evidence="1" type="ORF">IAC47_06005</name>
</gene>
<evidence type="ECO:0000313" key="2">
    <source>
        <dbReference type="Proteomes" id="UP000824267"/>
    </source>
</evidence>
<protein>
    <submittedName>
        <fullName evidence="1">Uncharacterized protein</fullName>
    </submittedName>
</protein>
<proteinExistence type="predicted"/>
<reference evidence="1" key="2">
    <citation type="submission" date="2021-04" db="EMBL/GenBank/DDBJ databases">
        <authorList>
            <person name="Gilroy R."/>
        </authorList>
    </citation>
    <scope>NUCLEOTIDE SEQUENCE</scope>
    <source>
        <strain evidence="1">Gambia16-930</strain>
    </source>
</reference>
<dbReference type="EMBL" id="DXGG01000189">
    <property type="protein sequence ID" value="HIW87808.1"/>
    <property type="molecule type" value="Genomic_DNA"/>
</dbReference>
<dbReference type="Proteomes" id="UP000824267">
    <property type="component" value="Unassembled WGS sequence"/>
</dbReference>
<feature type="non-terminal residue" evidence="1">
    <location>
        <position position="1"/>
    </location>
</feature>
<accession>A0A9D1UHQ7</accession>
<dbReference type="AlphaFoldDB" id="A0A9D1UHQ7"/>